<sequence>MAATSLWHIKGRLKDLIDYVENPAKTVASDDLKDFFDVFSYVRNPEKTDNGEYVSAVNCLKETALEQMILTKKQYQKSGGYIAWHGYQSFRPNEVTPEQCHEIGLKLAREMWGDNYQIIVTTHLDKEHLHNHFCFNSVSFTDGRKYNYSKSEQKRLRDVSDRLCREYGLSVIERPKKAPSRPLYLDEKSGKPTRYHVYLEDLAEAISGSRDIPHMMKYLADKGYEVDFTGAHWKMKLPQYAHFTRLDTLDERLTPEFIRSHLGTRARYGNYKARISYSPYMPEQYKKAWRPHQKTTGILALYYHWCYQLGILPKGTDYKPTSPLMKQELRKLDEITAQVRYMSAHNISTLSDLHADRDNNQTELDRLKDYRRHLQNRIRRALPAEKEKLREEKQGVTAQITELRRRLKYAAAIEKRSAHIDQCLDQIHDTLENQRSNPSTRTGSTDRRREELQR</sequence>
<evidence type="ECO:0000313" key="4">
    <source>
        <dbReference type="EMBL" id="CDC05484.1"/>
    </source>
</evidence>
<evidence type="ECO:0000259" key="3">
    <source>
        <dbReference type="Pfam" id="PF03432"/>
    </source>
</evidence>
<evidence type="ECO:0000256" key="2">
    <source>
        <dbReference type="SAM" id="MobiDB-lite"/>
    </source>
</evidence>
<organism evidence="4 5">
    <name type="scientific">[Clostridium] leptum CAG:27</name>
    <dbReference type="NCBI Taxonomy" id="1263068"/>
    <lineage>
        <taxon>Bacteria</taxon>
        <taxon>Bacillati</taxon>
        <taxon>Bacillota</taxon>
        <taxon>Clostridia</taxon>
        <taxon>Eubacteriales</taxon>
        <taxon>Oscillospiraceae</taxon>
        <taxon>Oscillospiraceae incertae sedis</taxon>
    </lineage>
</organism>
<accession>R6NB19</accession>
<comment type="caution">
    <text evidence="4">The sequence shown here is derived from an EMBL/GenBank/DDBJ whole genome shotgun (WGS) entry which is preliminary data.</text>
</comment>
<protein>
    <recommendedName>
        <fullName evidence="3">MobA/VirD2-like nuclease domain-containing protein</fullName>
    </recommendedName>
</protein>
<feature type="compositionally biased region" description="Basic and acidic residues" evidence="2">
    <location>
        <begin position="444"/>
        <end position="454"/>
    </location>
</feature>
<keyword evidence="1" id="KW-0175">Coiled coil</keyword>
<name>R6NB19_9FIRM</name>
<feature type="region of interest" description="Disordered" evidence="2">
    <location>
        <begin position="429"/>
        <end position="454"/>
    </location>
</feature>
<feature type="coiled-coil region" evidence="1">
    <location>
        <begin position="357"/>
        <end position="406"/>
    </location>
</feature>
<proteinExistence type="predicted"/>
<dbReference type="Proteomes" id="UP000018168">
    <property type="component" value="Unassembled WGS sequence"/>
</dbReference>
<feature type="compositionally biased region" description="Polar residues" evidence="2">
    <location>
        <begin position="433"/>
        <end position="443"/>
    </location>
</feature>
<feature type="domain" description="MobA/VirD2-like nuclease" evidence="3">
    <location>
        <begin position="41"/>
        <end position="169"/>
    </location>
</feature>
<dbReference type="InterPro" id="IPR005094">
    <property type="entry name" value="Endonuclease_MobA/VirD2"/>
</dbReference>
<evidence type="ECO:0000313" key="5">
    <source>
        <dbReference type="Proteomes" id="UP000018168"/>
    </source>
</evidence>
<evidence type="ECO:0000256" key="1">
    <source>
        <dbReference type="SAM" id="Coils"/>
    </source>
</evidence>
<dbReference type="Pfam" id="PF03432">
    <property type="entry name" value="Relaxase"/>
    <property type="match status" value="1"/>
</dbReference>
<reference evidence="4" key="1">
    <citation type="submission" date="2012-11" db="EMBL/GenBank/DDBJ databases">
        <title>Dependencies among metagenomic species, viruses, plasmids and units of genetic variation.</title>
        <authorList>
            <person name="Nielsen H.B."/>
            <person name="Almeida M."/>
            <person name="Juncker A.S."/>
            <person name="Rasmussen S."/>
            <person name="Li J."/>
            <person name="Sunagawa S."/>
            <person name="Plichta D."/>
            <person name="Gautier L."/>
            <person name="Le Chatelier E."/>
            <person name="Peletier E."/>
            <person name="Bonde I."/>
            <person name="Nielsen T."/>
            <person name="Manichanh C."/>
            <person name="Arumugam M."/>
            <person name="Batto J."/>
            <person name="Santos M.B.Q.D."/>
            <person name="Blom N."/>
            <person name="Borruel N."/>
            <person name="Burgdorf K.S."/>
            <person name="Boumezbeur F."/>
            <person name="Casellas F."/>
            <person name="Dore J."/>
            <person name="Guarner F."/>
            <person name="Hansen T."/>
            <person name="Hildebrand F."/>
            <person name="Kaas R.S."/>
            <person name="Kennedy S."/>
            <person name="Kristiansen K."/>
            <person name="Kultima J.R."/>
            <person name="Leonard P."/>
            <person name="Levenez F."/>
            <person name="Lund O."/>
            <person name="Moumen B."/>
            <person name="Le Paslier D."/>
            <person name="Pons N."/>
            <person name="Pedersen O."/>
            <person name="Prifti E."/>
            <person name="Qin J."/>
            <person name="Raes J."/>
            <person name="Tap J."/>
            <person name="Tims S."/>
            <person name="Ussery D.W."/>
            <person name="Yamada T."/>
            <person name="MetaHit consortium"/>
            <person name="Renault P."/>
            <person name="Sicheritz-Ponten T."/>
            <person name="Bork P."/>
            <person name="Wang J."/>
            <person name="Brunak S."/>
            <person name="Ehrlich S.D."/>
        </authorList>
    </citation>
    <scope>NUCLEOTIDE SEQUENCE [LARGE SCALE GENOMIC DNA]</scope>
</reference>
<dbReference type="EMBL" id="CBEP010000119">
    <property type="protein sequence ID" value="CDC05484.1"/>
    <property type="molecule type" value="Genomic_DNA"/>
</dbReference>
<dbReference type="AlphaFoldDB" id="R6NB19"/>
<gene>
    <name evidence="4" type="ORF">BN578_00965</name>
</gene>